<dbReference type="InterPro" id="IPR006639">
    <property type="entry name" value="Preselin/SPP"/>
</dbReference>
<keyword evidence="2 8" id="KW-0812">Transmembrane</keyword>
<reference evidence="10" key="1">
    <citation type="journal article" date="2023" name="G3 (Bethesda)">
        <title>Whole genome assemblies of Zophobas morio and Tenebrio molitor.</title>
        <authorList>
            <person name="Kaur S."/>
            <person name="Stinson S.A."/>
            <person name="diCenzo G.C."/>
        </authorList>
    </citation>
    <scope>NUCLEOTIDE SEQUENCE</scope>
    <source>
        <strain evidence="10">QUZm001</strain>
    </source>
</reference>
<feature type="compositionally biased region" description="Polar residues" evidence="9">
    <location>
        <begin position="24"/>
        <end position="33"/>
    </location>
</feature>
<comment type="subcellular location">
    <subcellularLocation>
        <location evidence="8">Endoplasmic reticulum membrane</location>
        <topology evidence="8">Multi-pass membrane protein</topology>
    </subcellularLocation>
    <subcellularLocation>
        <location evidence="8">Golgi apparatus membrane</location>
        <topology evidence="8">Multi-pass membrane protein</topology>
    </subcellularLocation>
</comment>
<comment type="caution">
    <text evidence="10">The sequence shown here is derived from an EMBL/GenBank/DDBJ whole genome shotgun (WGS) entry which is preliminary data.</text>
</comment>
<keyword evidence="5 8" id="KW-1133">Transmembrane helix</keyword>
<evidence type="ECO:0000256" key="6">
    <source>
        <dbReference type="ARBA" id="ARBA00023034"/>
    </source>
</evidence>
<dbReference type="GO" id="GO:0034205">
    <property type="term" value="P:amyloid-beta formation"/>
    <property type="evidence" value="ECO:0007669"/>
    <property type="project" value="TreeGrafter"/>
</dbReference>
<protein>
    <recommendedName>
        <fullName evidence="8">Presenilin</fullName>
        <ecNumber evidence="8">3.4.23.-</ecNumber>
    </recommendedName>
</protein>
<accession>A0AA38I5J2</accession>
<keyword evidence="4 8" id="KW-0914">Notch signaling pathway</keyword>
<comment type="domain">
    <text evidence="8">The PAL motif is required for normal active site conformation.</text>
</comment>
<dbReference type="FunFam" id="1.10.472.100:FF:000001">
    <property type="entry name" value="Presenilin"/>
    <property type="match status" value="1"/>
</dbReference>
<feature type="transmembrane region" description="Helical" evidence="8">
    <location>
        <begin position="208"/>
        <end position="227"/>
    </location>
</feature>
<name>A0AA38I5J2_9CUCU</name>
<keyword evidence="6 8" id="KW-0333">Golgi apparatus</keyword>
<feature type="region of interest" description="Disordered" evidence="9">
    <location>
        <begin position="1"/>
        <end position="73"/>
    </location>
</feature>
<dbReference type="Pfam" id="PF01080">
    <property type="entry name" value="Presenilin"/>
    <property type="match status" value="2"/>
</dbReference>
<feature type="transmembrane region" description="Helical" evidence="8">
    <location>
        <begin position="432"/>
        <end position="451"/>
    </location>
</feature>
<evidence type="ECO:0000313" key="10">
    <source>
        <dbReference type="EMBL" id="KAJ3649234.1"/>
    </source>
</evidence>
<feature type="compositionally biased region" description="Acidic residues" evidence="9">
    <location>
        <begin position="1"/>
        <end position="10"/>
    </location>
</feature>
<feature type="transmembrane region" description="Helical" evidence="8">
    <location>
        <begin position="258"/>
        <end position="277"/>
    </location>
</feature>
<dbReference type="InterPro" id="IPR001108">
    <property type="entry name" value="Peptidase_A22A"/>
</dbReference>
<comment type="function">
    <text evidence="8">Probable subunit of the gamma-secretase complex, an endoprotease complex that catalyzes the intramembrane cleavage of integral membrane proteins such as Notch receptors.</text>
</comment>
<dbReference type="GO" id="GO:0070765">
    <property type="term" value="C:gamma-secretase complex"/>
    <property type="evidence" value="ECO:0007669"/>
    <property type="project" value="TreeGrafter"/>
</dbReference>
<dbReference type="GO" id="GO:0006509">
    <property type="term" value="P:membrane protein ectodomain proteolysis"/>
    <property type="evidence" value="ECO:0007669"/>
    <property type="project" value="TreeGrafter"/>
</dbReference>
<keyword evidence="7 8" id="KW-0472">Membrane</keyword>
<dbReference type="GO" id="GO:0005789">
    <property type="term" value="C:endoplasmic reticulum membrane"/>
    <property type="evidence" value="ECO:0007669"/>
    <property type="project" value="UniProtKB-SubCell"/>
</dbReference>
<evidence type="ECO:0000256" key="2">
    <source>
        <dbReference type="ARBA" id="ARBA00022692"/>
    </source>
</evidence>
<feature type="transmembrane region" description="Helical" evidence="8">
    <location>
        <begin position="146"/>
        <end position="167"/>
    </location>
</feature>
<dbReference type="PRINTS" id="PR01072">
    <property type="entry name" value="PRESENILIN"/>
</dbReference>
<feature type="transmembrane region" description="Helical" evidence="8">
    <location>
        <begin position="405"/>
        <end position="426"/>
    </location>
</feature>
<sequence length="465" mass="52468">MSESESEFESVSEKTRLMDGHVETNGSGNSLTGDSRVGPEGSRKRRSRRIPEEEDDNVPETRVVDGSTNRNSPREYQNVAEFRDEEEELKYGAKHVIKLFAPVSLCMVVVVATISAVNFYSVKDMYLVYTPFHEESSDTSTKAWNAAANSLILMAVIVVMTVLLIVLYKYRCYKTIHGWLILSSLMLLSVFSYLYLEEILRAYNIPMDYPTIVLLMWNFGVMGMICIHWQGPLLLQQAYLIFVAALMALVFIKYLPEWTTWAVLAVISVWDLIAVLMPKGPLRILVETAQERNEQIFPALIYSSTYMYTYTSMATSDDTPPTVATSRSSVESNSEEHGFTQDWVENHSNRVAQRQIEVHDVPRGAPRTQIHQEEEERGVKLGLGDFIFYSVLVGKASSYGDWNTTLACFVAILIGLCLTLLLLAIFKKALPALPISITFGLIFYFATKEIVSPFADSLANEQVFI</sequence>
<dbReference type="EC" id="3.4.23.-" evidence="8"/>
<dbReference type="GO" id="GO:0055074">
    <property type="term" value="P:calcium ion homeostasis"/>
    <property type="evidence" value="ECO:0007669"/>
    <property type="project" value="TreeGrafter"/>
</dbReference>
<evidence type="ECO:0000256" key="7">
    <source>
        <dbReference type="ARBA" id="ARBA00023136"/>
    </source>
</evidence>
<feature type="compositionally biased region" description="Basic and acidic residues" evidence="9">
    <location>
        <begin position="11"/>
        <end position="22"/>
    </location>
</feature>
<dbReference type="GO" id="GO:0000139">
    <property type="term" value="C:Golgi membrane"/>
    <property type="evidence" value="ECO:0007669"/>
    <property type="project" value="UniProtKB-SubCell"/>
</dbReference>
<keyword evidence="8" id="KW-0378">Hydrolase</keyword>
<evidence type="ECO:0000313" key="11">
    <source>
        <dbReference type="Proteomes" id="UP001168821"/>
    </source>
</evidence>
<evidence type="ECO:0000256" key="5">
    <source>
        <dbReference type="ARBA" id="ARBA00022989"/>
    </source>
</evidence>
<organism evidence="10 11">
    <name type="scientific">Zophobas morio</name>
    <dbReference type="NCBI Taxonomy" id="2755281"/>
    <lineage>
        <taxon>Eukaryota</taxon>
        <taxon>Metazoa</taxon>
        <taxon>Ecdysozoa</taxon>
        <taxon>Arthropoda</taxon>
        <taxon>Hexapoda</taxon>
        <taxon>Insecta</taxon>
        <taxon>Pterygota</taxon>
        <taxon>Neoptera</taxon>
        <taxon>Endopterygota</taxon>
        <taxon>Coleoptera</taxon>
        <taxon>Polyphaga</taxon>
        <taxon>Cucujiformia</taxon>
        <taxon>Tenebrionidae</taxon>
        <taxon>Zophobas</taxon>
    </lineage>
</organism>
<dbReference type="InterPro" id="IPR042524">
    <property type="entry name" value="Presenilin_C"/>
</dbReference>
<dbReference type="AlphaFoldDB" id="A0AA38I5J2"/>
<dbReference type="PANTHER" id="PTHR10202">
    <property type="entry name" value="PRESENILIN"/>
    <property type="match status" value="1"/>
</dbReference>
<evidence type="ECO:0000256" key="1">
    <source>
        <dbReference type="ARBA" id="ARBA00008604"/>
    </source>
</evidence>
<dbReference type="Proteomes" id="UP001168821">
    <property type="component" value="Unassembled WGS sequence"/>
</dbReference>
<feature type="transmembrane region" description="Helical" evidence="8">
    <location>
        <begin position="179"/>
        <end position="196"/>
    </location>
</feature>
<feature type="transmembrane region" description="Helical" evidence="8">
    <location>
        <begin position="99"/>
        <end position="120"/>
    </location>
</feature>
<keyword evidence="11" id="KW-1185">Reference proteome</keyword>
<keyword evidence="3 8" id="KW-0256">Endoplasmic reticulum</keyword>
<evidence type="ECO:0000256" key="3">
    <source>
        <dbReference type="ARBA" id="ARBA00022824"/>
    </source>
</evidence>
<dbReference type="SMART" id="SM00730">
    <property type="entry name" value="PSN"/>
    <property type="match status" value="1"/>
</dbReference>
<keyword evidence="8" id="KW-0645">Protease</keyword>
<comment type="subunit">
    <text evidence="8">Homodimer.</text>
</comment>
<comment type="similarity">
    <text evidence="1 8">Belongs to the peptidase A22A family.</text>
</comment>
<evidence type="ECO:0000256" key="9">
    <source>
        <dbReference type="SAM" id="MobiDB-lite"/>
    </source>
</evidence>
<dbReference type="GO" id="GO:0007219">
    <property type="term" value="P:Notch signaling pathway"/>
    <property type="evidence" value="ECO:0007669"/>
    <property type="project" value="UniProtKB-KW"/>
</dbReference>
<evidence type="ECO:0000256" key="8">
    <source>
        <dbReference type="RuleBase" id="RU361148"/>
    </source>
</evidence>
<feature type="transmembrane region" description="Helical" evidence="8">
    <location>
        <begin position="234"/>
        <end position="252"/>
    </location>
</feature>
<dbReference type="PANTHER" id="PTHR10202:SF13">
    <property type="entry name" value="PRESENILIN HOMOLOG"/>
    <property type="match status" value="1"/>
</dbReference>
<dbReference type="GO" id="GO:0042500">
    <property type="term" value="F:aspartic endopeptidase activity, intramembrane cleaving"/>
    <property type="evidence" value="ECO:0007669"/>
    <property type="project" value="InterPro"/>
</dbReference>
<proteinExistence type="inferred from homology"/>
<dbReference type="EMBL" id="JALNTZ010000006">
    <property type="protein sequence ID" value="KAJ3649234.1"/>
    <property type="molecule type" value="Genomic_DNA"/>
</dbReference>
<dbReference type="GO" id="GO:0016485">
    <property type="term" value="P:protein processing"/>
    <property type="evidence" value="ECO:0007669"/>
    <property type="project" value="InterPro"/>
</dbReference>
<evidence type="ECO:0000256" key="4">
    <source>
        <dbReference type="ARBA" id="ARBA00022976"/>
    </source>
</evidence>
<dbReference type="Gene3D" id="1.10.472.100">
    <property type="entry name" value="Presenilin"/>
    <property type="match status" value="1"/>
</dbReference>
<gene>
    <name evidence="10" type="ORF">Zmor_020987</name>
</gene>